<keyword evidence="2" id="KW-1185">Reference proteome</keyword>
<reference evidence="1 2" key="1">
    <citation type="submission" date="2018-04" db="EMBL/GenBank/DDBJ databases">
        <authorList>
            <person name="Vogel A."/>
        </authorList>
    </citation>
    <scope>NUCLEOTIDE SEQUENCE [LARGE SCALE GENOMIC DNA]</scope>
</reference>
<organism evidence="1 2">
    <name type="scientific">Cuscuta campestris</name>
    <dbReference type="NCBI Taxonomy" id="132261"/>
    <lineage>
        <taxon>Eukaryota</taxon>
        <taxon>Viridiplantae</taxon>
        <taxon>Streptophyta</taxon>
        <taxon>Embryophyta</taxon>
        <taxon>Tracheophyta</taxon>
        <taxon>Spermatophyta</taxon>
        <taxon>Magnoliopsida</taxon>
        <taxon>eudicotyledons</taxon>
        <taxon>Gunneridae</taxon>
        <taxon>Pentapetalae</taxon>
        <taxon>asterids</taxon>
        <taxon>lamiids</taxon>
        <taxon>Solanales</taxon>
        <taxon>Convolvulaceae</taxon>
        <taxon>Cuscuteae</taxon>
        <taxon>Cuscuta</taxon>
        <taxon>Cuscuta subgen. Grammica</taxon>
        <taxon>Cuscuta sect. Cleistogrammica</taxon>
    </lineage>
</organism>
<evidence type="ECO:0000313" key="2">
    <source>
        <dbReference type="Proteomes" id="UP000595140"/>
    </source>
</evidence>
<dbReference type="EMBL" id="OOIL02005825">
    <property type="protein sequence ID" value="VFQ96116.1"/>
    <property type="molecule type" value="Genomic_DNA"/>
</dbReference>
<name>A0A484N6I5_9ASTE</name>
<dbReference type="AlphaFoldDB" id="A0A484N6I5"/>
<accession>A0A484N6I5</accession>
<proteinExistence type="predicted"/>
<sequence>MLKQMGTIVNGALSEKDQDCVRQLDKGNLRQIDFNFNSVIEIPQFDGTDVRIWIMKCVKYFELNQTLDVEKVDLASSYMIGKARFWFNSYIVGRPNICWEDLVIDLSTKFRDDLSESTFEEFSRLNRIRSLEDNGDRSEELKACKRLKNPLLPGNRTLYNFIGGLKPHIKTIVMTSKPKFLSETTKCEGILWNQEETEHVIKGKGRIPKLVFNTNQALPPTLTVDAIKTVLAVSQPKSMPNTKGLNYYFEKPFEREHMSIEKANQLFVVEEARDTDLEEKPIHSDLGYQLERDNPSILVNAYTESKEELLQPSSDCQLEVTSSWRVDEGSPQMDASPYKYPIKKREKIEQLTMMLYGGVVQNSCNLDDSLVVLVGKLPKAKGEDTIIEIVDRMNGYTHYMALTHPYTAVEAAQYYLAIHGVDLQRTFSYHSQLNGLNGMLNEVETVRECPVPTKEKELVAVVHDDMLQTTKVAGCYGQLPVHILNAGPVKWECSKMRMEFIDRGSSQVLRKMIHQVTVPQVSLPIVQGLLEVLTDSSKIGAVKGCQNPTNEKELLTLAMVLARQWCTHFMKLNHPYIVVEVAQCYLAIHEVITKMETIMGWPTLTSEKELQMALLPIHQSIIIQTDQKSSIWLLEGKATMPCLQFWLSNLMSYIYGVHYKQGHEEGQDQLRRSSSLLDDIKRSWFLGPKLQEYNQQLQTSQISTKMWNWREVFRGFVVRLPKSQVIPITILNFELFGRNPKQMLVKRIWDPGISALPKFCPKRVQWKQLRQTEWINKHLETYLRGVCFHNPKPCLSGETNVKIVDRSLQQGEDIAMFNQLKWQLQRAQSQMQLLARHLSPVKDGACLLDLFHVISKEGKVVYKLHLPPNFKTHSQPKANKISEKSKHTRGAVLVSWQEILVEETTWEWSVDSMKKVPTFSFEDKALAKGEGMMRALVNYCYSLILFFNPCSFTYCK</sequence>
<dbReference type="Proteomes" id="UP000595140">
    <property type="component" value="Unassembled WGS sequence"/>
</dbReference>
<gene>
    <name evidence="1" type="ORF">CCAM_LOCUS37892</name>
</gene>
<evidence type="ECO:0000313" key="1">
    <source>
        <dbReference type="EMBL" id="VFQ96116.1"/>
    </source>
</evidence>
<protein>
    <submittedName>
        <fullName evidence="1">Uncharacterized protein</fullName>
    </submittedName>
</protein>